<reference evidence="1 2" key="1">
    <citation type="submission" date="2021-06" db="EMBL/GenBank/DDBJ databases">
        <authorList>
            <person name="Palmer J.M."/>
        </authorList>
    </citation>
    <scope>NUCLEOTIDE SEQUENCE [LARGE SCALE GENOMIC DNA]</scope>
    <source>
        <strain evidence="1 2">XC_2019</strain>
        <tissue evidence="1">Muscle</tissue>
    </source>
</reference>
<gene>
    <name evidence="1" type="ORF">XENOCAPTIV_022746</name>
</gene>
<organism evidence="1 2">
    <name type="scientific">Xenoophorus captivus</name>
    <dbReference type="NCBI Taxonomy" id="1517983"/>
    <lineage>
        <taxon>Eukaryota</taxon>
        <taxon>Metazoa</taxon>
        <taxon>Chordata</taxon>
        <taxon>Craniata</taxon>
        <taxon>Vertebrata</taxon>
        <taxon>Euteleostomi</taxon>
        <taxon>Actinopterygii</taxon>
        <taxon>Neopterygii</taxon>
        <taxon>Teleostei</taxon>
        <taxon>Neoteleostei</taxon>
        <taxon>Acanthomorphata</taxon>
        <taxon>Ovalentaria</taxon>
        <taxon>Atherinomorphae</taxon>
        <taxon>Cyprinodontiformes</taxon>
        <taxon>Goodeidae</taxon>
        <taxon>Xenoophorus</taxon>
    </lineage>
</organism>
<keyword evidence="2" id="KW-1185">Reference proteome</keyword>
<evidence type="ECO:0000313" key="1">
    <source>
        <dbReference type="EMBL" id="MEQ2213885.1"/>
    </source>
</evidence>
<dbReference type="Proteomes" id="UP001434883">
    <property type="component" value="Unassembled WGS sequence"/>
</dbReference>
<feature type="non-terminal residue" evidence="1">
    <location>
        <position position="1"/>
    </location>
</feature>
<dbReference type="InterPro" id="IPR035963">
    <property type="entry name" value="FERM_2"/>
</dbReference>
<name>A0ABV0S009_9TELE</name>
<comment type="caution">
    <text evidence="1">The sequence shown here is derived from an EMBL/GenBank/DDBJ whole genome shotgun (WGS) entry which is preliminary data.</text>
</comment>
<proteinExistence type="predicted"/>
<dbReference type="EMBL" id="JAHRIN010063925">
    <property type="protein sequence ID" value="MEQ2213885.1"/>
    <property type="molecule type" value="Genomic_DNA"/>
</dbReference>
<evidence type="ECO:0000313" key="2">
    <source>
        <dbReference type="Proteomes" id="UP001434883"/>
    </source>
</evidence>
<accession>A0ABV0S009</accession>
<dbReference type="SUPFAM" id="SSF47031">
    <property type="entry name" value="Second domain of FERM"/>
    <property type="match status" value="1"/>
</dbReference>
<sequence length="91" mass="10365">VCGVRGHFYLQLRLDIGRGALPCPAHLKAHLLALMLQGEDRRITINHCSMMPEQRETQIFMFFCLSQRTKGTNVRTTPLGTNWMFSSSAEQ</sequence>
<protein>
    <submittedName>
        <fullName evidence="1">Uncharacterized protein</fullName>
    </submittedName>
</protein>